<gene>
    <name evidence="2" type="ORF">Mrose_02332</name>
</gene>
<keyword evidence="1" id="KW-0472">Membrane</keyword>
<accession>A0A399ENS8</accession>
<reference evidence="2 3" key="1">
    <citation type="submission" date="2018-08" db="EMBL/GenBank/DDBJ databases">
        <title>Meiothermus roseus NBRC 110900 genome sequencing project.</title>
        <authorList>
            <person name="Da Costa M.S."/>
            <person name="Albuquerque L."/>
            <person name="Raposo P."/>
            <person name="Froufe H.J.C."/>
            <person name="Barroso C.S."/>
            <person name="Egas C."/>
        </authorList>
    </citation>
    <scope>NUCLEOTIDE SEQUENCE [LARGE SCALE GENOMIC DNA]</scope>
    <source>
        <strain evidence="2 3">NBRC 110900</strain>
    </source>
</reference>
<comment type="caution">
    <text evidence="2">The sequence shown here is derived from an EMBL/GenBank/DDBJ whole genome shotgun (WGS) entry which is preliminary data.</text>
</comment>
<evidence type="ECO:0000313" key="2">
    <source>
        <dbReference type="EMBL" id="RIH85173.1"/>
    </source>
</evidence>
<dbReference type="RefSeq" id="WP_119278469.1">
    <property type="nucleotide sequence ID" value="NZ_QWLA01000046.1"/>
</dbReference>
<sequence>MTEFTFVVIRLALWLLPALLGFMAMRAWRGGRSRVAAGLVLAGLLCGVLVRPIPIGLVLLLVGLLAGWGGALRGANR</sequence>
<evidence type="ECO:0000313" key="3">
    <source>
        <dbReference type="Proteomes" id="UP000265341"/>
    </source>
</evidence>
<protein>
    <submittedName>
        <fullName evidence="2">Uncharacterized protein</fullName>
    </submittedName>
</protein>
<keyword evidence="1" id="KW-0812">Transmembrane</keyword>
<dbReference type="EMBL" id="QWLA01000046">
    <property type="protein sequence ID" value="RIH85173.1"/>
    <property type="molecule type" value="Genomic_DNA"/>
</dbReference>
<evidence type="ECO:0000256" key="1">
    <source>
        <dbReference type="SAM" id="Phobius"/>
    </source>
</evidence>
<dbReference type="AlphaFoldDB" id="A0A399ENS8"/>
<dbReference type="Proteomes" id="UP000265341">
    <property type="component" value="Unassembled WGS sequence"/>
</dbReference>
<feature type="transmembrane region" description="Helical" evidence="1">
    <location>
        <begin position="6"/>
        <end position="25"/>
    </location>
</feature>
<keyword evidence="3" id="KW-1185">Reference proteome</keyword>
<keyword evidence="1" id="KW-1133">Transmembrane helix</keyword>
<organism evidence="2 3">
    <name type="scientific">Calidithermus roseus</name>
    <dbReference type="NCBI Taxonomy" id="1644118"/>
    <lineage>
        <taxon>Bacteria</taxon>
        <taxon>Thermotogati</taxon>
        <taxon>Deinococcota</taxon>
        <taxon>Deinococci</taxon>
        <taxon>Thermales</taxon>
        <taxon>Thermaceae</taxon>
        <taxon>Calidithermus</taxon>
    </lineage>
</organism>
<feature type="transmembrane region" description="Helical" evidence="1">
    <location>
        <begin position="37"/>
        <end position="68"/>
    </location>
</feature>
<proteinExistence type="predicted"/>
<name>A0A399ENS8_9DEIN</name>